<dbReference type="AlphaFoldDB" id="A0A5N6TW98"/>
<gene>
    <name evidence="1" type="ORF">BDV25DRAFT_112723</name>
</gene>
<dbReference type="Proteomes" id="UP000325780">
    <property type="component" value="Unassembled WGS sequence"/>
</dbReference>
<name>A0A5N6TW98_ASPAV</name>
<keyword evidence="2" id="KW-1185">Reference proteome</keyword>
<sequence>MILYLSTANDVVSEYADKRQDAYDLGCHSADLKRGLSSWKNQHVILGDRRYKRASIPLGHYHPITSVYPSVS</sequence>
<reference evidence="1 2" key="1">
    <citation type="submission" date="2019-04" db="EMBL/GenBank/DDBJ databases">
        <title>Friends and foes A comparative genomics study of 23 Aspergillus species from section Flavi.</title>
        <authorList>
            <consortium name="DOE Joint Genome Institute"/>
            <person name="Kjaerbolling I."/>
            <person name="Vesth T."/>
            <person name="Frisvad J.C."/>
            <person name="Nybo J.L."/>
            <person name="Theobald S."/>
            <person name="Kildgaard S."/>
            <person name="Isbrandt T."/>
            <person name="Kuo A."/>
            <person name="Sato A."/>
            <person name="Lyhne E.K."/>
            <person name="Kogle M.E."/>
            <person name="Wiebenga A."/>
            <person name="Kun R.S."/>
            <person name="Lubbers R.J."/>
            <person name="Makela M.R."/>
            <person name="Barry K."/>
            <person name="Chovatia M."/>
            <person name="Clum A."/>
            <person name="Daum C."/>
            <person name="Haridas S."/>
            <person name="He G."/>
            <person name="LaButti K."/>
            <person name="Lipzen A."/>
            <person name="Mondo S."/>
            <person name="Riley R."/>
            <person name="Salamov A."/>
            <person name="Simmons B.A."/>
            <person name="Magnuson J.K."/>
            <person name="Henrissat B."/>
            <person name="Mortensen U.H."/>
            <person name="Larsen T.O."/>
            <person name="Devries R.P."/>
            <person name="Grigoriev I.V."/>
            <person name="Machida M."/>
            <person name="Baker S.E."/>
            <person name="Andersen M.R."/>
        </authorList>
    </citation>
    <scope>NUCLEOTIDE SEQUENCE [LARGE SCALE GENOMIC DNA]</scope>
    <source>
        <strain evidence="1 2">IBT 18842</strain>
    </source>
</reference>
<organism evidence="1 2">
    <name type="scientific">Aspergillus avenaceus</name>
    <dbReference type="NCBI Taxonomy" id="36643"/>
    <lineage>
        <taxon>Eukaryota</taxon>
        <taxon>Fungi</taxon>
        <taxon>Dikarya</taxon>
        <taxon>Ascomycota</taxon>
        <taxon>Pezizomycotina</taxon>
        <taxon>Eurotiomycetes</taxon>
        <taxon>Eurotiomycetidae</taxon>
        <taxon>Eurotiales</taxon>
        <taxon>Aspergillaceae</taxon>
        <taxon>Aspergillus</taxon>
        <taxon>Aspergillus subgen. Circumdati</taxon>
    </lineage>
</organism>
<dbReference type="EMBL" id="ML742096">
    <property type="protein sequence ID" value="KAE8150339.1"/>
    <property type="molecule type" value="Genomic_DNA"/>
</dbReference>
<proteinExistence type="predicted"/>
<evidence type="ECO:0000313" key="1">
    <source>
        <dbReference type="EMBL" id="KAE8150339.1"/>
    </source>
</evidence>
<accession>A0A5N6TW98</accession>
<evidence type="ECO:0000313" key="2">
    <source>
        <dbReference type="Proteomes" id="UP000325780"/>
    </source>
</evidence>
<protein>
    <submittedName>
        <fullName evidence="1">Uncharacterized protein</fullName>
    </submittedName>
</protein>